<keyword evidence="1 5" id="KW-0489">Methyltransferase</keyword>
<dbReference type="GO" id="GO:0032259">
    <property type="term" value="P:methylation"/>
    <property type="evidence" value="ECO:0007669"/>
    <property type="project" value="UniProtKB-KW"/>
</dbReference>
<feature type="domain" description="Methyltransferase" evidence="4">
    <location>
        <begin position="34"/>
        <end position="122"/>
    </location>
</feature>
<sequence>MTDDRPRPHPWAWDHNAWYHRTLLHRVPPGPLRVLDVGCGAGALAVRLARRGARVDALDVDPGMVAAARARVPPSVRVVRADVLRDPLPGTGYDAVVSVSALHHLPLDLALPRLARSLRPGGVLVAVALPRTDLPRDLPVEAAAYVTQRVLAVGLRAVRVLRLGHGYAHEPTHAAMPVAAPALTVREVRDVAARHLPGARVRRLLLWRYLLVWRAPLQDGGSSSSPGHER</sequence>
<proteinExistence type="predicted"/>
<evidence type="ECO:0000259" key="4">
    <source>
        <dbReference type="Pfam" id="PF13649"/>
    </source>
</evidence>
<dbReference type="OrthoDB" id="6064711at2"/>
<organism evidence="5 6">
    <name type="scientific">Vallicoccus soli</name>
    <dbReference type="NCBI Taxonomy" id="2339232"/>
    <lineage>
        <taxon>Bacteria</taxon>
        <taxon>Bacillati</taxon>
        <taxon>Actinomycetota</taxon>
        <taxon>Actinomycetes</taxon>
        <taxon>Motilibacterales</taxon>
        <taxon>Vallicoccaceae</taxon>
        <taxon>Vallicoccus</taxon>
    </lineage>
</organism>
<dbReference type="AlphaFoldDB" id="A0A3A3YTR4"/>
<gene>
    <name evidence="5" type="ORF">D5H78_13835</name>
</gene>
<dbReference type="Pfam" id="PF13649">
    <property type="entry name" value="Methyltransf_25"/>
    <property type="match status" value="1"/>
</dbReference>
<dbReference type="PANTHER" id="PTHR43464:SF19">
    <property type="entry name" value="UBIQUINONE BIOSYNTHESIS O-METHYLTRANSFERASE, MITOCHONDRIAL"/>
    <property type="match status" value="1"/>
</dbReference>
<dbReference type="Gene3D" id="3.40.50.150">
    <property type="entry name" value="Vaccinia Virus protein VP39"/>
    <property type="match status" value="1"/>
</dbReference>
<keyword evidence="2 5" id="KW-0808">Transferase</keyword>
<dbReference type="GO" id="GO:0008168">
    <property type="term" value="F:methyltransferase activity"/>
    <property type="evidence" value="ECO:0007669"/>
    <property type="project" value="UniProtKB-KW"/>
</dbReference>
<dbReference type="Proteomes" id="UP000265614">
    <property type="component" value="Unassembled WGS sequence"/>
</dbReference>
<evidence type="ECO:0000313" key="6">
    <source>
        <dbReference type="Proteomes" id="UP000265614"/>
    </source>
</evidence>
<dbReference type="InterPro" id="IPR041698">
    <property type="entry name" value="Methyltransf_25"/>
</dbReference>
<dbReference type="SUPFAM" id="SSF53335">
    <property type="entry name" value="S-adenosyl-L-methionine-dependent methyltransferases"/>
    <property type="match status" value="1"/>
</dbReference>
<protein>
    <submittedName>
        <fullName evidence="5">Class I SAM-dependent methyltransferase</fullName>
    </submittedName>
</protein>
<evidence type="ECO:0000256" key="2">
    <source>
        <dbReference type="ARBA" id="ARBA00022679"/>
    </source>
</evidence>
<evidence type="ECO:0000256" key="3">
    <source>
        <dbReference type="ARBA" id="ARBA00022691"/>
    </source>
</evidence>
<accession>A0A3A3YTR4</accession>
<reference evidence="5 6" key="1">
    <citation type="submission" date="2018-09" db="EMBL/GenBank/DDBJ databases">
        <title>YIM 75000 draft genome.</title>
        <authorList>
            <person name="Tang S."/>
            <person name="Feng Y."/>
        </authorList>
    </citation>
    <scope>NUCLEOTIDE SEQUENCE [LARGE SCALE GENOMIC DNA]</scope>
    <source>
        <strain evidence="5 6">YIM 75000</strain>
    </source>
</reference>
<dbReference type="RefSeq" id="WP_119951057.1">
    <property type="nucleotide sequence ID" value="NZ_QZEZ01000006.1"/>
</dbReference>
<dbReference type="EMBL" id="QZEZ01000006">
    <property type="protein sequence ID" value="RJK94874.1"/>
    <property type="molecule type" value="Genomic_DNA"/>
</dbReference>
<dbReference type="CDD" id="cd02440">
    <property type="entry name" value="AdoMet_MTases"/>
    <property type="match status" value="1"/>
</dbReference>
<dbReference type="PANTHER" id="PTHR43464">
    <property type="entry name" value="METHYLTRANSFERASE"/>
    <property type="match status" value="1"/>
</dbReference>
<evidence type="ECO:0000256" key="1">
    <source>
        <dbReference type="ARBA" id="ARBA00022603"/>
    </source>
</evidence>
<keyword evidence="6" id="KW-1185">Reference proteome</keyword>
<comment type="caution">
    <text evidence="5">The sequence shown here is derived from an EMBL/GenBank/DDBJ whole genome shotgun (WGS) entry which is preliminary data.</text>
</comment>
<name>A0A3A3YTR4_9ACTN</name>
<evidence type="ECO:0000313" key="5">
    <source>
        <dbReference type="EMBL" id="RJK94874.1"/>
    </source>
</evidence>
<keyword evidence="3" id="KW-0949">S-adenosyl-L-methionine</keyword>
<dbReference type="InterPro" id="IPR029063">
    <property type="entry name" value="SAM-dependent_MTases_sf"/>
</dbReference>